<dbReference type="OrthoDB" id="2402916at2759"/>
<keyword evidence="2" id="KW-0812">Transmembrane</keyword>
<keyword evidence="2" id="KW-0472">Membrane</keyword>
<dbReference type="InParanoid" id="A0A3N4KV81"/>
<keyword evidence="3" id="KW-0732">Signal</keyword>
<dbReference type="Proteomes" id="UP000277580">
    <property type="component" value="Unassembled WGS sequence"/>
</dbReference>
<feature type="compositionally biased region" description="Polar residues" evidence="1">
    <location>
        <begin position="442"/>
        <end position="452"/>
    </location>
</feature>
<feature type="chain" id="PRO_5017937211" description="Membrane anchor Opy2 N-terminal domain-containing protein" evidence="3">
    <location>
        <begin position="27"/>
        <end position="452"/>
    </location>
</feature>
<dbReference type="STRING" id="1392247.A0A3N4KV81"/>
<accession>A0A3N4KV81</accession>
<evidence type="ECO:0000313" key="4">
    <source>
        <dbReference type="EMBL" id="RPB13329.1"/>
    </source>
</evidence>
<evidence type="ECO:0000313" key="5">
    <source>
        <dbReference type="Proteomes" id="UP000277580"/>
    </source>
</evidence>
<gene>
    <name evidence="4" type="ORF">P167DRAFT_573360</name>
</gene>
<evidence type="ECO:0000256" key="3">
    <source>
        <dbReference type="SAM" id="SignalP"/>
    </source>
</evidence>
<proteinExistence type="predicted"/>
<sequence length="452" mass="47191">MVSSKSLFRASCLLLVLALHCGSTLAAASPAPGTLIFARQNPGCVQDCAVPTCNCSADEDCQMIAQTCDSCSKVQCNAKTTSSTSKTSSGVGAIVGGLFGGLAVAGLIGFVVYTRCIKKKKARMSMAASAAEKENDFGMLKSARASTHTVASIASTVRTRASNVIQIAYIPGVTNRSGPSTPSHLVPPVPPLPGMATSPVTSQYPRSPLAGDFQFSADDILRGSMYTVNDNRSSVATTIYGQNAVVSQPNIIRAGKAAVVTVKSGSSQGSSPLSESMIPPVPTLVKIKSKKGRTKPKEIEEQPTVLNVPPSPAFSVGETFLSRMNSAKTVDVAKPVAGPSTVRAVHENHSAESFVYDSDDSDDDIQPGSRLKRSQSACSSCITDMDTGSPFSDSRSPFSDVNTVAIDNLLAPASSRLPPDNHPRGSPADVAQVPERTVSPFDDSNTMDKATR</sequence>
<evidence type="ECO:0000256" key="1">
    <source>
        <dbReference type="SAM" id="MobiDB-lite"/>
    </source>
</evidence>
<evidence type="ECO:0008006" key="6">
    <source>
        <dbReference type="Google" id="ProtNLM"/>
    </source>
</evidence>
<dbReference type="EMBL" id="ML119123">
    <property type="protein sequence ID" value="RPB13329.1"/>
    <property type="molecule type" value="Genomic_DNA"/>
</dbReference>
<keyword evidence="5" id="KW-1185">Reference proteome</keyword>
<dbReference type="AlphaFoldDB" id="A0A3N4KV81"/>
<evidence type="ECO:0000256" key="2">
    <source>
        <dbReference type="SAM" id="Phobius"/>
    </source>
</evidence>
<feature type="region of interest" description="Disordered" evidence="1">
    <location>
        <begin position="353"/>
        <end position="377"/>
    </location>
</feature>
<feature type="region of interest" description="Disordered" evidence="1">
    <location>
        <begin position="412"/>
        <end position="452"/>
    </location>
</feature>
<feature type="signal peptide" evidence="3">
    <location>
        <begin position="1"/>
        <end position="26"/>
    </location>
</feature>
<reference evidence="4 5" key="1">
    <citation type="journal article" date="2018" name="Nat. Ecol. Evol.">
        <title>Pezizomycetes genomes reveal the molecular basis of ectomycorrhizal truffle lifestyle.</title>
        <authorList>
            <person name="Murat C."/>
            <person name="Payen T."/>
            <person name="Noel B."/>
            <person name="Kuo A."/>
            <person name="Morin E."/>
            <person name="Chen J."/>
            <person name="Kohler A."/>
            <person name="Krizsan K."/>
            <person name="Balestrini R."/>
            <person name="Da Silva C."/>
            <person name="Montanini B."/>
            <person name="Hainaut M."/>
            <person name="Levati E."/>
            <person name="Barry K.W."/>
            <person name="Belfiori B."/>
            <person name="Cichocki N."/>
            <person name="Clum A."/>
            <person name="Dockter R.B."/>
            <person name="Fauchery L."/>
            <person name="Guy J."/>
            <person name="Iotti M."/>
            <person name="Le Tacon F."/>
            <person name="Lindquist E.A."/>
            <person name="Lipzen A."/>
            <person name="Malagnac F."/>
            <person name="Mello A."/>
            <person name="Molinier V."/>
            <person name="Miyauchi S."/>
            <person name="Poulain J."/>
            <person name="Riccioni C."/>
            <person name="Rubini A."/>
            <person name="Sitrit Y."/>
            <person name="Splivallo R."/>
            <person name="Traeger S."/>
            <person name="Wang M."/>
            <person name="Zifcakova L."/>
            <person name="Wipf D."/>
            <person name="Zambonelli A."/>
            <person name="Paolocci F."/>
            <person name="Nowrousian M."/>
            <person name="Ottonello S."/>
            <person name="Baldrian P."/>
            <person name="Spatafora J.W."/>
            <person name="Henrissat B."/>
            <person name="Nagy L.G."/>
            <person name="Aury J.M."/>
            <person name="Wincker P."/>
            <person name="Grigoriev I.V."/>
            <person name="Bonfante P."/>
            <person name="Martin F.M."/>
        </authorList>
    </citation>
    <scope>NUCLEOTIDE SEQUENCE [LARGE SCALE GENOMIC DNA]</scope>
    <source>
        <strain evidence="4 5">CCBAS932</strain>
    </source>
</reference>
<feature type="transmembrane region" description="Helical" evidence="2">
    <location>
        <begin position="91"/>
        <end position="114"/>
    </location>
</feature>
<protein>
    <recommendedName>
        <fullName evidence="6">Membrane anchor Opy2 N-terminal domain-containing protein</fullName>
    </recommendedName>
</protein>
<name>A0A3N4KV81_9PEZI</name>
<keyword evidence="2" id="KW-1133">Transmembrane helix</keyword>
<organism evidence="4 5">
    <name type="scientific">Morchella conica CCBAS932</name>
    <dbReference type="NCBI Taxonomy" id="1392247"/>
    <lineage>
        <taxon>Eukaryota</taxon>
        <taxon>Fungi</taxon>
        <taxon>Dikarya</taxon>
        <taxon>Ascomycota</taxon>
        <taxon>Pezizomycotina</taxon>
        <taxon>Pezizomycetes</taxon>
        <taxon>Pezizales</taxon>
        <taxon>Morchellaceae</taxon>
        <taxon>Morchella</taxon>
    </lineage>
</organism>